<evidence type="ECO:0000313" key="2">
    <source>
        <dbReference type="EMBL" id="MCK9878863.1"/>
    </source>
</evidence>
<proteinExistence type="predicted"/>
<dbReference type="GO" id="GO:0016787">
    <property type="term" value="F:hydrolase activity"/>
    <property type="evidence" value="ECO:0007669"/>
    <property type="project" value="UniProtKB-KW"/>
</dbReference>
<dbReference type="PANTHER" id="PTHR43211:SF1">
    <property type="entry name" value="BLL6422 PROTEIN"/>
    <property type="match status" value="1"/>
</dbReference>
<evidence type="ECO:0000313" key="3">
    <source>
        <dbReference type="Proteomes" id="UP001201873"/>
    </source>
</evidence>
<sequence length="493" mass="52640">MARPTRYPAPAAAGSAGDPARQVARRGLAQVPHEDLVVDGVLWPPPLRAFGLLGVDTDDLGAPTDSQFRNIRGKVRGHVKQDVLVGADGIDSLVRRTLWGDVPKREHRLHVFGRRHIRILNTWYPQNLLPLDGSGDKSRGHDLAIAAARGCRRGVSSMRLATFTTTADADARAGAGAGQPRTGVVSGERVHPFPPGLIMRDLVERGLDEVRRLADEALAADGHPLADVRLLAPLAPASVRDFVAFEEHVQGIRQAVTGTAGVPDAWYDGPTFYFTNPHAILGPDETVPFPAACAARDLELEVAVVVTGAGRSLSVEQAREHVFGYTIMNDWSARDLQAREMQVSLGPAKGKDFATTLGPWIVTADELEPFRDEDGFLRLWCAVSVNGAEIGRDLLSNMGWTFEVMIAYASRDSRVEAGDVLGSGTVGNGGCLGELWGRRGTQDPPPLAPGDVVTLTVEGLGSLTNVVGVAEPAPELPAARLRDPALARKAASP</sequence>
<feature type="domain" description="Fumarylacetoacetase-like C-terminal" evidence="1">
    <location>
        <begin position="239"/>
        <end position="467"/>
    </location>
</feature>
<name>A0ABT0K519_9ACTN</name>
<comment type="caution">
    <text evidence="2">The sequence shown here is derived from an EMBL/GenBank/DDBJ whole genome shotgun (WGS) entry which is preliminary data.</text>
</comment>
<dbReference type="SUPFAM" id="SSF56529">
    <property type="entry name" value="FAH"/>
    <property type="match status" value="1"/>
</dbReference>
<dbReference type="PANTHER" id="PTHR43211">
    <property type="entry name" value="FUMARYLACETOACETATE HYDROLASE"/>
    <property type="match status" value="1"/>
</dbReference>
<dbReference type="InterPro" id="IPR011234">
    <property type="entry name" value="Fumarylacetoacetase-like_C"/>
</dbReference>
<keyword evidence="3" id="KW-1185">Reference proteome</keyword>
<gene>
    <name evidence="2" type="ORF">MXD59_24405</name>
</gene>
<dbReference type="Gene3D" id="3.90.850.10">
    <property type="entry name" value="Fumarylacetoacetase-like, C-terminal domain"/>
    <property type="match status" value="1"/>
</dbReference>
<dbReference type="EMBL" id="JALKFT010000048">
    <property type="protein sequence ID" value="MCK9878863.1"/>
    <property type="molecule type" value="Genomic_DNA"/>
</dbReference>
<accession>A0ABT0K519</accession>
<reference evidence="2 3" key="1">
    <citation type="submission" date="2022-04" db="EMBL/GenBank/DDBJ databases">
        <title>Genome diversity in the genus Frankia.</title>
        <authorList>
            <person name="Carlos-Shanley C."/>
            <person name="Hahn D."/>
        </authorList>
    </citation>
    <scope>NUCLEOTIDE SEQUENCE [LARGE SCALE GENOMIC DNA]</scope>
    <source>
        <strain evidence="2 3">Ag45/Mut15</strain>
    </source>
</reference>
<organism evidence="2 3">
    <name type="scientific">Frankia umida</name>
    <dbReference type="NCBI Taxonomy" id="573489"/>
    <lineage>
        <taxon>Bacteria</taxon>
        <taxon>Bacillati</taxon>
        <taxon>Actinomycetota</taxon>
        <taxon>Actinomycetes</taxon>
        <taxon>Frankiales</taxon>
        <taxon>Frankiaceae</taxon>
        <taxon>Frankia</taxon>
    </lineage>
</organism>
<evidence type="ECO:0000259" key="1">
    <source>
        <dbReference type="Pfam" id="PF01557"/>
    </source>
</evidence>
<dbReference type="Proteomes" id="UP001201873">
    <property type="component" value="Unassembled WGS sequence"/>
</dbReference>
<dbReference type="Pfam" id="PF01557">
    <property type="entry name" value="FAA_hydrolase"/>
    <property type="match status" value="1"/>
</dbReference>
<protein>
    <submittedName>
        <fullName evidence="2">Fumarylacetoacetate hydrolase family protein</fullName>
    </submittedName>
</protein>
<keyword evidence="2" id="KW-0378">Hydrolase</keyword>
<dbReference type="InterPro" id="IPR036663">
    <property type="entry name" value="Fumarylacetoacetase_C_sf"/>
</dbReference>